<protein>
    <submittedName>
        <fullName evidence="1">Uncharacterized protein</fullName>
    </submittedName>
</protein>
<evidence type="ECO:0000313" key="1">
    <source>
        <dbReference type="EMBL" id="KKK56011.1"/>
    </source>
</evidence>
<organism evidence="1">
    <name type="scientific">marine sediment metagenome</name>
    <dbReference type="NCBI Taxonomy" id="412755"/>
    <lineage>
        <taxon>unclassified sequences</taxon>
        <taxon>metagenomes</taxon>
        <taxon>ecological metagenomes</taxon>
    </lineage>
</organism>
<name>A0A0F8Z7D0_9ZZZZ</name>
<reference evidence="1" key="1">
    <citation type="journal article" date="2015" name="Nature">
        <title>Complex archaea that bridge the gap between prokaryotes and eukaryotes.</title>
        <authorList>
            <person name="Spang A."/>
            <person name="Saw J.H."/>
            <person name="Jorgensen S.L."/>
            <person name="Zaremba-Niedzwiedzka K."/>
            <person name="Martijn J."/>
            <person name="Lind A.E."/>
            <person name="van Eijk R."/>
            <person name="Schleper C."/>
            <person name="Guy L."/>
            <person name="Ettema T.J."/>
        </authorList>
    </citation>
    <scope>NUCLEOTIDE SEQUENCE</scope>
</reference>
<dbReference type="EMBL" id="LAZR01065206">
    <property type="protein sequence ID" value="KKK56011.1"/>
    <property type="molecule type" value="Genomic_DNA"/>
</dbReference>
<sequence>MTVQQQALRLELGEVFNDFWARTESYVKGLIGKPWWQNTKQLLQNEGPLGRMVEHCLIYVVEEGERIAGYKAYTAYLASEYGTSQKHNTAESYRVSMDMAVRTIGKPLLGGLADSEPELRRFDDWISTEEKDFMETVGNVKAREAAAMLDMSLDEVWAKYRLIRRKANRRTL</sequence>
<accession>A0A0F8Z7D0</accession>
<comment type="caution">
    <text evidence="1">The sequence shown here is derived from an EMBL/GenBank/DDBJ whole genome shotgun (WGS) entry which is preliminary data.</text>
</comment>
<dbReference type="AlphaFoldDB" id="A0A0F8Z7D0"/>
<gene>
    <name evidence="1" type="ORF">LCGC14_3068800</name>
</gene>
<proteinExistence type="predicted"/>